<proteinExistence type="predicted"/>
<feature type="domain" description="Apea-like HEPN" evidence="1">
    <location>
        <begin position="304"/>
        <end position="436"/>
    </location>
</feature>
<name>R1CRK8_9FIRM</name>
<gene>
    <name evidence="3" type="ORF">L21TH_2596</name>
</gene>
<sequence>MKSFEWKGIWWLPDNKESYIPGILKFNPEDGAYLELMGQLSGYEELEANIILGKTSDGKNITLYKCFEVIKKFNNSGFPTTVVFANITFEGVHFNTEEDIKFKEISCHYSNLDEWAWMNGIQIDKPTADKLEISYKLPPKISAEIKNDYVIEVYPSAETPSHCIVQKEASIIQKIYVKVINNKLNSFEEHRDKLHHMQNFISLGVGEPVTIIDVIGETEENKEDYDGKILYPKVTIYFCIKKSSEDYKPILPPNMLFNLRDIKDDFNIIINKWYDREEALKPVFNLYFGTLYNSDMYLEQKFSSLIQAIESYHRRTKNNNEIEPEEHKNRINIIIESVDAQYKKWLEGKLAYSNEPTLRNRLKELLEECSSLLKLSSSKKKKSFISKICDTRNYFTHYDISLAGKAAKGTELLRLCNMLKVIIEFNLLLEIGFDNKKAQELLEEKYKRYNIFE</sequence>
<evidence type="ECO:0000259" key="2">
    <source>
        <dbReference type="Pfam" id="PF18862"/>
    </source>
</evidence>
<organism evidence="3 4">
    <name type="scientific">Caldisalinibacter kiritimatiensis</name>
    <dbReference type="NCBI Taxonomy" id="1304284"/>
    <lineage>
        <taxon>Bacteria</taxon>
        <taxon>Bacillati</taxon>
        <taxon>Bacillota</taxon>
        <taxon>Tissierellia</taxon>
        <taxon>Tissierellales</taxon>
        <taxon>Thermohalobacteraceae</taxon>
        <taxon>Caldisalinibacter</taxon>
    </lineage>
</organism>
<evidence type="ECO:0000259" key="1">
    <source>
        <dbReference type="Pfam" id="PF18739"/>
    </source>
</evidence>
<protein>
    <submittedName>
        <fullName evidence="3">Uncharacterized protein</fullName>
    </submittedName>
</protein>
<comment type="caution">
    <text evidence="3">The sequence shown here is derived from an EMBL/GenBank/DDBJ whole genome shotgun (WGS) entry which is preliminary data.</text>
</comment>
<dbReference type="eggNOG" id="ENOG50303CN">
    <property type="taxonomic scope" value="Bacteria"/>
</dbReference>
<keyword evidence="4" id="KW-1185">Reference proteome</keyword>
<dbReference type="Pfam" id="PF18739">
    <property type="entry name" value="HEPN_Apea"/>
    <property type="match status" value="1"/>
</dbReference>
<reference evidence="3 4" key="1">
    <citation type="journal article" date="2015" name="Geomicrobiol. J.">
        <title>Caldisalinibacter kiritimatiensis gen. nov., sp. nov., a moderately thermohalophilic thiosulfate-reducing bacterium from a hypersaline microbial mat.</title>
        <authorList>
            <person name="Ben Hania W."/>
            <person name="Joseph M."/>
            <person name="Fiebig A."/>
            <person name="Bunk B."/>
            <person name="Klenk H.-P."/>
            <person name="Fardeau M.-L."/>
            <person name="Spring S."/>
        </authorList>
    </citation>
    <scope>NUCLEOTIDE SEQUENCE [LARGE SCALE GENOMIC DNA]</scope>
    <source>
        <strain evidence="3 4">L21-TH-D2</strain>
    </source>
</reference>
<dbReference type="OrthoDB" id="6198809at2"/>
<dbReference type="EMBL" id="ARZA01000277">
    <property type="protein sequence ID" value="EOC99338.1"/>
    <property type="molecule type" value="Genomic_DNA"/>
</dbReference>
<feature type="domain" description="ApeA N-terminal" evidence="2">
    <location>
        <begin position="5"/>
        <end position="273"/>
    </location>
</feature>
<dbReference type="InterPro" id="IPR041223">
    <property type="entry name" value="ApeA_NTD"/>
</dbReference>
<dbReference type="AlphaFoldDB" id="R1CRK8"/>
<evidence type="ECO:0000313" key="3">
    <source>
        <dbReference type="EMBL" id="EOC99338.1"/>
    </source>
</evidence>
<dbReference type="InterPro" id="IPR041229">
    <property type="entry name" value="HEPN_Apea"/>
</dbReference>
<dbReference type="Proteomes" id="UP000013378">
    <property type="component" value="Unassembled WGS sequence"/>
</dbReference>
<dbReference type="RefSeq" id="WP_006317330.1">
    <property type="nucleotide sequence ID" value="NZ_ARZA01000277.1"/>
</dbReference>
<dbReference type="STRING" id="1304284.L21TH_2596"/>
<evidence type="ECO:0000313" key="4">
    <source>
        <dbReference type="Proteomes" id="UP000013378"/>
    </source>
</evidence>
<accession>R1CRK8</accession>
<dbReference type="Pfam" id="PF18862">
    <property type="entry name" value="ApeA_NTD1"/>
    <property type="match status" value="1"/>
</dbReference>